<evidence type="ECO:0000256" key="5">
    <source>
        <dbReference type="ARBA" id="ARBA00022840"/>
    </source>
</evidence>
<dbReference type="SUPFAM" id="SSF52402">
    <property type="entry name" value="Adenine nucleotide alpha hydrolases-like"/>
    <property type="match status" value="1"/>
</dbReference>
<dbReference type="GO" id="GO:0005524">
    <property type="term" value="F:ATP binding"/>
    <property type="evidence" value="ECO:0007669"/>
    <property type="project" value="UniProtKB-KW"/>
</dbReference>
<dbReference type="EMBL" id="KN642020">
    <property type="protein sequence ID" value="KHN45638.1"/>
    <property type="molecule type" value="Genomic_DNA"/>
</dbReference>
<reference evidence="8" key="1">
    <citation type="submission" date="2014-07" db="EMBL/GenBank/DDBJ databases">
        <title>Identification of a novel salt tolerance gene in wild soybean by whole-genome sequencing.</title>
        <authorList>
            <person name="Lam H.-M."/>
            <person name="Qi X."/>
            <person name="Li M.-W."/>
            <person name="Liu X."/>
            <person name="Xie M."/>
            <person name="Ni M."/>
            <person name="Xu X."/>
        </authorList>
    </citation>
    <scope>NUCLEOTIDE SEQUENCE [LARGE SCALE GENOMIC DNA]</scope>
    <source>
        <tissue evidence="8">Root</tissue>
    </source>
</reference>
<organism evidence="8">
    <name type="scientific">Glycine soja</name>
    <name type="common">Wild soybean</name>
    <dbReference type="NCBI Taxonomy" id="3848"/>
    <lineage>
        <taxon>Eukaryota</taxon>
        <taxon>Viridiplantae</taxon>
        <taxon>Streptophyta</taxon>
        <taxon>Embryophyta</taxon>
        <taxon>Tracheophyta</taxon>
        <taxon>Spermatophyta</taxon>
        <taxon>Magnoliopsida</taxon>
        <taxon>eudicotyledons</taxon>
        <taxon>Gunneridae</taxon>
        <taxon>Pentapetalae</taxon>
        <taxon>rosids</taxon>
        <taxon>fabids</taxon>
        <taxon>Fabales</taxon>
        <taxon>Fabaceae</taxon>
        <taxon>Papilionoideae</taxon>
        <taxon>50 kb inversion clade</taxon>
        <taxon>NPAAA clade</taxon>
        <taxon>indigoferoid/millettioid clade</taxon>
        <taxon>Phaseoleae</taxon>
        <taxon>Glycine</taxon>
        <taxon>Glycine subgen. Soja</taxon>
    </lineage>
</organism>
<feature type="domain" description="tRNA(Ile)-lysidine/2-thiocytidine synthase N-terminal" evidence="7">
    <location>
        <begin position="28"/>
        <end position="111"/>
    </location>
</feature>
<evidence type="ECO:0000256" key="1">
    <source>
        <dbReference type="ARBA" id="ARBA00013267"/>
    </source>
</evidence>
<keyword evidence="2" id="KW-0436">Ligase</keyword>
<sequence>MALCVLTAGWKTAGADAVTSENGGFIDGLLAIIVDHGLRAESKEEANIVSHRVSKMGIRCEIACCDWPSGRPKQGQLQEAAREMRYQIFQEVCAQHRIGVLLIAHHADDQCQGGSENWVEDPTNQSPLYVRNRIRMVLNNLSSSTFKFELQALISACRITRTYVDQIGYSFIGDAVVIKDHGYAVIDLQILCPLKVEDICLMKFLSLVLQFVSQRQRQIRGNALKLLMDYIRTFPCKNSATAAGCYLCPDPGSRGFRVLVCCRSDDCALPSKIEYFESHSQGQGCWVANELGEIIEAEKSYANHLVLDASDVHFLDVNPELVLTEAKKLNIIGESTYNTVLALQKQETAHFRSKTEVISDSASKHGLQPGQFCYLMDRFILTWKLKTNTDNDELSGLVGYEMDMGEETRSLCCTSCVTGNNKVPEVRHMIESDWLYLAELSKYPLSKNFPQYEVKSVNGTERIMDRTSPCLHYASVSAKQALRLLKSIPVAARRSLPVLINQQGQLLSIPVS</sequence>
<keyword evidence="5" id="KW-0067">ATP-binding</keyword>
<dbReference type="InterPro" id="IPR011063">
    <property type="entry name" value="TilS/TtcA_N"/>
</dbReference>
<dbReference type="PANTHER" id="PTHR43033">
    <property type="entry name" value="TRNA(ILE)-LYSIDINE SYNTHASE-RELATED"/>
    <property type="match status" value="1"/>
</dbReference>
<evidence type="ECO:0000256" key="3">
    <source>
        <dbReference type="ARBA" id="ARBA00022694"/>
    </source>
</evidence>
<dbReference type="CDD" id="cd01992">
    <property type="entry name" value="TilS_N"/>
    <property type="match status" value="1"/>
</dbReference>
<dbReference type="AlphaFoldDB" id="A0A0B2SL93"/>
<dbReference type="GO" id="GO:0032267">
    <property type="term" value="F:tRNA(Ile)-lysidine synthase activity"/>
    <property type="evidence" value="ECO:0007669"/>
    <property type="project" value="UniProtKB-EC"/>
</dbReference>
<keyword evidence="4" id="KW-0547">Nucleotide-binding</keyword>
<evidence type="ECO:0000259" key="7">
    <source>
        <dbReference type="Pfam" id="PF01171"/>
    </source>
</evidence>
<protein>
    <recommendedName>
        <fullName evidence="1">tRNA(Ile)-lysidine synthetase</fullName>
        <ecNumber evidence="1">6.3.4.19</ecNumber>
    </recommendedName>
</protein>
<keyword evidence="3" id="KW-0819">tRNA processing</keyword>
<dbReference type="PANTHER" id="PTHR43033:SF5">
    <property type="entry name" value="TRNA(ILE)-LYSIDINE SYNTHETASE"/>
    <property type="match status" value="1"/>
</dbReference>
<dbReference type="InterPro" id="IPR014729">
    <property type="entry name" value="Rossmann-like_a/b/a_fold"/>
</dbReference>
<dbReference type="Proteomes" id="UP000053555">
    <property type="component" value="Unassembled WGS sequence"/>
</dbReference>
<accession>A0A0B2SL93</accession>
<evidence type="ECO:0000256" key="4">
    <source>
        <dbReference type="ARBA" id="ARBA00022741"/>
    </source>
</evidence>
<gene>
    <name evidence="8" type="ORF">glysoja_031509</name>
</gene>
<comment type="catalytic activity">
    <reaction evidence="6">
        <text>cytidine(34) in tRNA(Ile2) + L-lysine + ATP = lysidine(34) in tRNA(Ile2) + AMP + diphosphate + H(+)</text>
        <dbReference type="Rhea" id="RHEA:43744"/>
        <dbReference type="Rhea" id="RHEA-COMP:10625"/>
        <dbReference type="Rhea" id="RHEA-COMP:10670"/>
        <dbReference type="ChEBI" id="CHEBI:15378"/>
        <dbReference type="ChEBI" id="CHEBI:30616"/>
        <dbReference type="ChEBI" id="CHEBI:32551"/>
        <dbReference type="ChEBI" id="CHEBI:33019"/>
        <dbReference type="ChEBI" id="CHEBI:82748"/>
        <dbReference type="ChEBI" id="CHEBI:83665"/>
        <dbReference type="ChEBI" id="CHEBI:456215"/>
        <dbReference type="EC" id="6.3.4.19"/>
    </reaction>
</comment>
<dbReference type="InterPro" id="IPR012094">
    <property type="entry name" value="tRNA_Ile_lys_synt"/>
</dbReference>
<evidence type="ECO:0000256" key="2">
    <source>
        <dbReference type="ARBA" id="ARBA00022598"/>
    </source>
</evidence>
<dbReference type="Pfam" id="PF01171">
    <property type="entry name" value="ATP_bind_3"/>
    <property type="match status" value="1"/>
</dbReference>
<evidence type="ECO:0000313" key="8">
    <source>
        <dbReference type="EMBL" id="KHN45638.1"/>
    </source>
</evidence>
<dbReference type="EC" id="6.3.4.19" evidence="1"/>
<proteinExistence type="predicted"/>
<dbReference type="GO" id="GO:0008033">
    <property type="term" value="P:tRNA processing"/>
    <property type="evidence" value="ECO:0007669"/>
    <property type="project" value="UniProtKB-KW"/>
</dbReference>
<dbReference type="Gene3D" id="3.40.50.620">
    <property type="entry name" value="HUPs"/>
    <property type="match status" value="1"/>
</dbReference>
<evidence type="ECO:0000256" key="6">
    <source>
        <dbReference type="ARBA" id="ARBA00048539"/>
    </source>
</evidence>
<name>A0A0B2SL93_GLYSO</name>
<dbReference type="InterPro" id="IPR012795">
    <property type="entry name" value="tRNA_Ile_lys_synt_N"/>
</dbReference>